<keyword evidence="2" id="KW-1185">Reference proteome</keyword>
<dbReference type="EMBL" id="CP108110">
    <property type="protein sequence ID" value="WUQ88376.1"/>
    <property type="molecule type" value="Genomic_DNA"/>
</dbReference>
<organism evidence="1 2">
    <name type="scientific">Kitasatospora purpeofusca</name>
    <dbReference type="NCBI Taxonomy" id="67352"/>
    <lineage>
        <taxon>Bacteria</taxon>
        <taxon>Bacillati</taxon>
        <taxon>Actinomycetota</taxon>
        <taxon>Actinomycetes</taxon>
        <taxon>Kitasatosporales</taxon>
        <taxon>Streptomycetaceae</taxon>
        <taxon>Kitasatospora</taxon>
    </lineage>
</organism>
<evidence type="ECO:0000313" key="2">
    <source>
        <dbReference type="Proteomes" id="UP001432222"/>
    </source>
</evidence>
<protein>
    <submittedName>
        <fullName evidence="1">Uncharacterized protein</fullName>
    </submittedName>
</protein>
<sequence>MLPLIRSIRLFAAPPGVGTEAFEQFAPGLAVRIEALDAPQPGLDAEPREKGTVAAEAERDLEVEIGGAVSPNTVGGHEAAMQFTARLLRIDPLRHFEG</sequence>
<reference evidence="1" key="1">
    <citation type="submission" date="2022-10" db="EMBL/GenBank/DDBJ databases">
        <title>The complete genomes of actinobacterial strains from the NBC collection.</title>
        <authorList>
            <person name="Joergensen T.S."/>
            <person name="Alvarez Arevalo M."/>
            <person name="Sterndorff E.B."/>
            <person name="Faurdal D."/>
            <person name="Vuksanovic O."/>
            <person name="Mourched A.-S."/>
            <person name="Charusanti P."/>
            <person name="Shaw S."/>
            <person name="Blin K."/>
            <person name="Weber T."/>
        </authorList>
    </citation>
    <scope>NUCLEOTIDE SEQUENCE</scope>
    <source>
        <strain evidence="1">NBC_00222</strain>
    </source>
</reference>
<proteinExistence type="predicted"/>
<gene>
    <name evidence="1" type="ORF">OHA16_38505</name>
</gene>
<dbReference type="RefSeq" id="WP_328958923.1">
    <property type="nucleotide sequence ID" value="NZ_CP108110.1"/>
</dbReference>
<dbReference type="Proteomes" id="UP001432222">
    <property type="component" value="Chromosome"/>
</dbReference>
<name>A0ABZ1UB28_9ACTN</name>
<accession>A0ABZ1UB28</accession>
<evidence type="ECO:0000313" key="1">
    <source>
        <dbReference type="EMBL" id="WUQ88376.1"/>
    </source>
</evidence>